<evidence type="ECO:0000313" key="8">
    <source>
        <dbReference type="Proteomes" id="UP000610960"/>
    </source>
</evidence>
<comment type="similarity">
    <text evidence="1">Belongs to the homoserine dehydrogenase family.</text>
</comment>
<evidence type="ECO:0000256" key="3">
    <source>
        <dbReference type="ARBA" id="ARBA00023002"/>
    </source>
</evidence>
<dbReference type="OrthoDB" id="4488at2157"/>
<name>A0A830H0Z2_9CREN</name>
<feature type="binding site" evidence="5">
    <location>
        <begin position="7"/>
        <end position="12"/>
    </location>
    <ligand>
        <name>NADP(+)</name>
        <dbReference type="ChEBI" id="CHEBI:58349"/>
    </ligand>
</feature>
<dbReference type="PANTHER" id="PTHR43331:SF1">
    <property type="entry name" value="HOMOSERINE DEHYDROGENASE"/>
    <property type="match status" value="1"/>
</dbReference>
<organism evidence="7 8">
    <name type="scientific">Thermocladium modestius</name>
    <dbReference type="NCBI Taxonomy" id="62609"/>
    <lineage>
        <taxon>Archaea</taxon>
        <taxon>Thermoproteota</taxon>
        <taxon>Thermoprotei</taxon>
        <taxon>Thermoproteales</taxon>
        <taxon>Thermoproteaceae</taxon>
        <taxon>Thermocladium</taxon>
    </lineage>
</organism>
<reference evidence="7" key="1">
    <citation type="journal article" date="2014" name="Int. J. Syst. Evol. Microbiol.">
        <title>Complete genome sequence of Corynebacterium casei LMG S-19264T (=DSM 44701T), isolated from a smear-ripened cheese.</title>
        <authorList>
            <consortium name="US DOE Joint Genome Institute (JGI-PGF)"/>
            <person name="Walter F."/>
            <person name="Albersmeier A."/>
            <person name="Kalinowski J."/>
            <person name="Ruckert C."/>
        </authorList>
    </citation>
    <scope>NUCLEOTIDE SEQUENCE</scope>
    <source>
        <strain evidence="7">JCM 10088</strain>
    </source>
</reference>
<evidence type="ECO:0000256" key="4">
    <source>
        <dbReference type="PIRSR" id="PIRSR036497-1"/>
    </source>
</evidence>
<dbReference type="SUPFAM" id="SSF51735">
    <property type="entry name" value="NAD(P)-binding Rossmann-fold domains"/>
    <property type="match status" value="1"/>
</dbReference>
<evidence type="ECO:0000313" key="7">
    <source>
        <dbReference type="EMBL" id="GGP22563.1"/>
    </source>
</evidence>
<feature type="binding site" evidence="5">
    <location>
        <position position="193"/>
    </location>
    <ligand>
        <name>L-homoserine</name>
        <dbReference type="ChEBI" id="CHEBI:57476"/>
    </ligand>
</feature>
<protein>
    <recommendedName>
        <fullName evidence="2">homoserine dehydrogenase</fullName>
        <ecNumber evidence="2">1.1.1.3</ecNumber>
    </recommendedName>
</protein>
<dbReference type="GO" id="GO:0004412">
    <property type="term" value="F:homoserine dehydrogenase activity"/>
    <property type="evidence" value="ECO:0007669"/>
    <property type="project" value="UniProtKB-EC"/>
</dbReference>
<gene>
    <name evidence="7" type="ORF">GCM10007981_19130</name>
</gene>
<keyword evidence="3" id="KW-0560">Oxidoreductase</keyword>
<dbReference type="InterPro" id="IPR036291">
    <property type="entry name" value="NAD(P)-bd_dom_sf"/>
</dbReference>
<feature type="binding site" evidence="5">
    <location>
        <position position="110"/>
    </location>
    <ligand>
        <name>NADPH</name>
        <dbReference type="ChEBI" id="CHEBI:57783"/>
    </ligand>
</feature>
<dbReference type="Gene3D" id="3.40.50.720">
    <property type="entry name" value="NAD(P)-binding Rossmann-like Domain"/>
    <property type="match status" value="1"/>
</dbReference>
<dbReference type="Pfam" id="PF00742">
    <property type="entry name" value="Homoserine_dh"/>
    <property type="match status" value="1"/>
</dbReference>
<dbReference type="Gene3D" id="3.30.360.10">
    <property type="entry name" value="Dihydrodipicolinate Reductase, domain 2"/>
    <property type="match status" value="1"/>
</dbReference>
<keyword evidence="8" id="KW-1185">Reference proteome</keyword>
<feature type="active site" description="Proton donor" evidence="4">
    <location>
        <position position="208"/>
    </location>
</feature>
<reference evidence="7" key="2">
    <citation type="submission" date="2020-09" db="EMBL/GenBank/DDBJ databases">
        <authorList>
            <person name="Sun Q."/>
            <person name="Ohkuma M."/>
        </authorList>
    </citation>
    <scope>NUCLEOTIDE SEQUENCE</scope>
    <source>
        <strain evidence="7">JCM 10088</strain>
    </source>
</reference>
<dbReference type="UniPathway" id="UPA00050">
    <property type="reaction ID" value="UER00063"/>
</dbReference>
<sequence>MRISLIGFGNVGRDFAKLLIRRGVDDCVVAIMASKGGVLRRDCMKARDLSRYIENGIYGESMDMGLDDIIDAGIDAAIISIPPSYDTGEPNLSMYRKLLSSGVSVVTSDKTGLALDFAGLMAAAVKGDANIEYRATVMAGTPAIDLVRGLWGREVNSIKATLNATTNFVLTKIEEGLSRKDAVELAIREKLAEPDPRIDLDGWDAGAKLVILANQLGLNATLRDVKLSRFDADDERIRQAIKAGRRVKQVAVADMDSREMAVTLMEVDASSPLASVSGNYNAIEIRIGGDTVSLRGPAGPSARTAEVMLADLLRLKRAIH</sequence>
<dbReference type="InterPro" id="IPR022697">
    <property type="entry name" value="HDH_short"/>
</dbReference>
<proteinExistence type="inferred from homology"/>
<evidence type="ECO:0000256" key="5">
    <source>
        <dbReference type="PIRSR" id="PIRSR036497-2"/>
    </source>
</evidence>
<feature type="domain" description="Homoserine dehydrogenase catalytic" evidence="6">
    <location>
        <begin position="148"/>
        <end position="313"/>
    </location>
</feature>
<dbReference type="PIRSF" id="PIRSF036497">
    <property type="entry name" value="HDH_short"/>
    <property type="match status" value="1"/>
</dbReference>
<dbReference type="SUPFAM" id="SSF55347">
    <property type="entry name" value="Glyceraldehyde-3-phosphate dehydrogenase-like, C-terminal domain"/>
    <property type="match status" value="1"/>
</dbReference>
<evidence type="ECO:0000259" key="6">
    <source>
        <dbReference type="Pfam" id="PF00742"/>
    </source>
</evidence>
<dbReference type="GO" id="GO:0009088">
    <property type="term" value="P:threonine biosynthetic process"/>
    <property type="evidence" value="ECO:0007669"/>
    <property type="project" value="UniProtKB-UniPathway"/>
</dbReference>
<accession>A0A830H0Z2</accession>
<dbReference type="EC" id="1.1.1.3" evidence="2"/>
<dbReference type="UniPathway" id="UPA00051">
    <property type="reaction ID" value="UER00465"/>
</dbReference>
<comment type="caution">
    <text evidence="7">The sequence shown here is derived from an EMBL/GenBank/DDBJ whole genome shotgun (WGS) entry which is preliminary data.</text>
</comment>
<keyword evidence="5" id="KW-0521">NADP</keyword>
<evidence type="ECO:0000256" key="2">
    <source>
        <dbReference type="ARBA" id="ARBA00013213"/>
    </source>
</evidence>
<dbReference type="PANTHER" id="PTHR43331">
    <property type="entry name" value="HOMOSERINE DEHYDROGENASE"/>
    <property type="match status" value="1"/>
</dbReference>
<dbReference type="Proteomes" id="UP000610960">
    <property type="component" value="Unassembled WGS sequence"/>
</dbReference>
<dbReference type="RefSeq" id="WP_188597163.1">
    <property type="nucleotide sequence ID" value="NZ_BMNL01000004.1"/>
</dbReference>
<dbReference type="InterPro" id="IPR001342">
    <property type="entry name" value="HDH_cat"/>
</dbReference>
<dbReference type="EMBL" id="BMNL01000004">
    <property type="protein sequence ID" value="GGP22563.1"/>
    <property type="molecule type" value="Genomic_DNA"/>
</dbReference>
<dbReference type="AlphaFoldDB" id="A0A830H0Z2"/>
<evidence type="ECO:0000256" key="1">
    <source>
        <dbReference type="ARBA" id="ARBA00006753"/>
    </source>
</evidence>